<dbReference type="AlphaFoldDB" id="A0A6H2EL99"/>
<dbReference type="GO" id="GO:0006508">
    <property type="term" value="P:proteolysis"/>
    <property type="evidence" value="ECO:0007669"/>
    <property type="project" value="UniProtKB-KW"/>
</dbReference>
<reference evidence="5 6" key="1">
    <citation type="submission" date="2020-03" db="EMBL/GenBank/DDBJ databases">
        <title>Complete genome of Arcanobacterium buesumensis sp. nov. strain 2701.</title>
        <authorList>
            <person name="Borowiak M."/>
            <person name="Alssahen M."/>
            <person name="Laemmler C."/>
            <person name="Malorny B."/>
            <person name="Hassan A."/>
            <person name="Prenger-Berninghoff E."/>
            <person name="Ploetz M."/>
            <person name="Abdulmawjood A."/>
        </authorList>
    </citation>
    <scope>NUCLEOTIDE SEQUENCE [LARGE SCALE GENOMIC DNA]</scope>
    <source>
        <strain evidence="5 6">2701</strain>
    </source>
</reference>
<dbReference type="NCBIfam" id="NF005914">
    <property type="entry name" value="PRK07907.1"/>
    <property type="match status" value="1"/>
</dbReference>
<protein>
    <submittedName>
        <fullName evidence="5">Dipeptidase</fullName>
    </submittedName>
</protein>
<dbReference type="Pfam" id="PF07687">
    <property type="entry name" value="M20_dimer"/>
    <property type="match status" value="1"/>
</dbReference>
<keyword evidence="6" id="KW-1185">Reference proteome</keyword>
<evidence type="ECO:0000256" key="2">
    <source>
        <dbReference type="ARBA" id="ARBA00022723"/>
    </source>
</evidence>
<dbReference type="InterPro" id="IPR051458">
    <property type="entry name" value="Cyt/Met_Dipeptidase"/>
</dbReference>
<name>A0A6H2EL99_9ACTO</name>
<evidence type="ECO:0000256" key="3">
    <source>
        <dbReference type="ARBA" id="ARBA00022801"/>
    </source>
</evidence>
<dbReference type="InterPro" id="IPR011650">
    <property type="entry name" value="Peptidase_M20_dimer"/>
</dbReference>
<accession>A0A6H2EL99</accession>
<dbReference type="KEGG" id="arca:HC352_03545"/>
<evidence type="ECO:0000259" key="4">
    <source>
        <dbReference type="Pfam" id="PF07687"/>
    </source>
</evidence>
<sequence length="447" mass="47512">MDTKNIISRVDEALPHVLAELKDFVTIESISSSSYNQEPLSKSAEWIAQRAKKLGLDTQIIQLETASGLVGRPAVLATRQAVAGKPTVLLYAHHDVQPVGDIAEWDSAPFEAVERNGRLYGRGTADDKAGVLVHLAAIAAADPGVGIRLFIEGEEEVGSPTFVDFLNTYQEQLKADVIVVADSSNWKVGVPALTTSLRGVVQLQVGIKVLDHALHSGFFGGPIVDAVVVASRLIATLHDAEGNVVVAGLRQEDHTDVDYPEDEFRRDAGVLPGVELAGSGSFTSRLWTKPAISVIGMDVPPAQGASNTLIPAVNFVLSMRVAPGQDSQEAAQALVDHLRSHVPFGAHIDVEVSEAGSAFLAGADSEATEIARWALREAWGVDSVDIGQGGSIPFIADLSKVFPEAQILVTGIEDPDTRAHSANESLHLGDFRNAIVAETLMLSRLGK</sequence>
<evidence type="ECO:0000313" key="6">
    <source>
        <dbReference type="Proteomes" id="UP000502298"/>
    </source>
</evidence>
<dbReference type="GO" id="GO:0008233">
    <property type="term" value="F:peptidase activity"/>
    <property type="evidence" value="ECO:0007669"/>
    <property type="project" value="UniProtKB-KW"/>
</dbReference>
<dbReference type="Gene3D" id="3.40.630.10">
    <property type="entry name" value="Zn peptidases"/>
    <property type="match status" value="1"/>
</dbReference>
<organism evidence="5 6">
    <name type="scientific">Arcanobacterium buesumense</name>
    <dbReference type="NCBI Taxonomy" id="2722751"/>
    <lineage>
        <taxon>Bacteria</taxon>
        <taxon>Bacillati</taxon>
        <taxon>Actinomycetota</taxon>
        <taxon>Actinomycetes</taxon>
        <taxon>Actinomycetales</taxon>
        <taxon>Actinomycetaceae</taxon>
        <taxon>Arcanobacterium</taxon>
    </lineage>
</organism>
<dbReference type="EMBL" id="CP050804">
    <property type="protein sequence ID" value="QJC21667.1"/>
    <property type="molecule type" value="Genomic_DNA"/>
</dbReference>
<dbReference type="PANTHER" id="PTHR43270:SF12">
    <property type="entry name" value="SUCCINYL-DIAMINOPIMELATE DESUCCINYLASE"/>
    <property type="match status" value="1"/>
</dbReference>
<feature type="domain" description="Peptidase M20 dimerisation" evidence="4">
    <location>
        <begin position="197"/>
        <end position="343"/>
    </location>
</feature>
<evidence type="ECO:0000256" key="1">
    <source>
        <dbReference type="ARBA" id="ARBA00022670"/>
    </source>
</evidence>
<keyword evidence="2" id="KW-0479">Metal-binding</keyword>
<dbReference type="Pfam" id="PF01546">
    <property type="entry name" value="Peptidase_M20"/>
    <property type="match status" value="1"/>
</dbReference>
<dbReference type="Proteomes" id="UP000502298">
    <property type="component" value="Chromosome"/>
</dbReference>
<proteinExistence type="predicted"/>
<dbReference type="RefSeq" id="WP_168917607.1">
    <property type="nucleotide sequence ID" value="NZ_CP050804.1"/>
</dbReference>
<dbReference type="GO" id="GO:0046872">
    <property type="term" value="F:metal ion binding"/>
    <property type="evidence" value="ECO:0007669"/>
    <property type="project" value="UniProtKB-KW"/>
</dbReference>
<keyword evidence="1" id="KW-0645">Protease</keyword>
<evidence type="ECO:0000313" key="5">
    <source>
        <dbReference type="EMBL" id="QJC21667.1"/>
    </source>
</evidence>
<dbReference type="InterPro" id="IPR002933">
    <property type="entry name" value="Peptidase_M20"/>
</dbReference>
<dbReference type="SUPFAM" id="SSF53187">
    <property type="entry name" value="Zn-dependent exopeptidases"/>
    <property type="match status" value="1"/>
</dbReference>
<gene>
    <name evidence="5" type="ORF">HC352_03545</name>
</gene>
<dbReference type="PANTHER" id="PTHR43270">
    <property type="entry name" value="BETA-ALA-HIS DIPEPTIDASE"/>
    <property type="match status" value="1"/>
</dbReference>
<dbReference type="Gene3D" id="3.30.70.360">
    <property type="match status" value="1"/>
</dbReference>
<keyword evidence="3" id="KW-0378">Hydrolase</keyword>